<dbReference type="STRING" id="861299.J421_3865"/>
<proteinExistence type="predicted"/>
<evidence type="ECO:0000313" key="1">
    <source>
        <dbReference type="EMBL" id="AHG91402.1"/>
    </source>
</evidence>
<dbReference type="KEGG" id="gba:J421_3865"/>
<dbReference type="InParanoid" id="W0RLR9"/>
<keyword evidence="2" id="KW-1185">Reference proteome</keyword>
<dbReference type="RefSeq" id="WP_025412851.1">
    <property type="nucleotide sequence ID" value="NZ_CP007128.1"/>
</dbReference>
<sequence length="267" mass="29021">MSTTTPPTTPPTYTPASDAERAAQAAAEPRVAALLTPEQLHRLVVELFKYPIVVFSVLVALVLAQRFLGVRFGAVASIGPDGVSFVAHTDTLNARVLQITSQLADTRAALERLQHTGELGADSAKKIAAHLEQESFDGLQTVSDAQAKLSRSLSSDDNRPLLSGQDGWIWIGNYTPGSPRWEKPKIRPLAGGALPTPPEQINRDDEFLVSGNMVVRAGLPPNTTDYFLEQPSVGAIKRDTRVQALGQPQAVQRPYARQYWMKVHVVP</sequence>
<gene>
    <name evidence="1" type="ORF">J421_3865</name>
</gene>
<dbReference type="OrthoDB" id="7822131at2"/>
<evidence type="ECO:0000313" key="2">
    <source>
        <dbReference type="Proteomes" id="UP000019151"/>
    </source>
</evidence>
<protein>
    <submittedName>
        <fullName evidence="1">Uncharacterized protein</fullName>
    </submittedName>
</protein>
<dbReference type="Proteomes" id="UP000019151">
    <property type="component" value="Chromosome"/>
</dbReference>
<accession>W0RLR9</accession>
<organism evidence="1 2">
    <name type="scientific">Gemmatirosa kalamazoonensis</name>
    <dbReference type="NCBI Taxonomy" id="861299"/>
    <lineage>
        <taxon>Bacteria</taxon>
        <taxon>Pseudomonadati</taxon>
        <taxon>Gemmatimonadota</taxon>
        <taxon>Gemmatimonadia</taxon>
        <taxon>Gemmatimonadales</taxon>
        <taxon>Gemmatimonadaceae</taxon>
        <taxon>Gemmatirosa</taxon>
    </lineage>
</organism>
<reference evidence="1 2" key="1">
    <citation type="journal article" date="2014" name="Genome Announc.">
        <title>Genome Sequence and Methylome of Soil Bacterium Gemmatirosa kalamazoonensis KBS708T, a Member of the Rarely Cultivated Gemmatimonadetes Phylum.</title>
        <authorList>
            <person name="Debruyn J.M."/>
            <person name="Radosevich M."/>
            <person name="Wommack K.E."/>
            <person name="Polson S.W."/>
            <person name="Hauser L.J."/>
            <person name="Fawaz M.N."/>
            <person name="Korlach J."/>
            <person name="Tsai Y.C."/>
        </authorList>
    </citation>
    <scope>NUCLEOTIDE SEQUENCE [LARGE SCALE GENOMIC DNA]</scope>
    <source>
        <strain evidence="1 2">KBS708</strain>
    </source>
</reference>
<dbReference type="EMBL" id="CP007128">
    <property type="protein sequence ID" value="AHG91402.1"/>
    <property type="molecule type" value="Genomic_DNA"/>
</dbReference>
<name>W0RLR9_9BACT</name>
<dbReference type="HOGENOM" id="CLU_1041141_0_0_0"/>
<dbReference type="AlphaFoldDB" id="W0RLR9"/>